<sequence>MSTGFLVNDTCVFEVDVTECELVLTRFGSSSRFKTEYFSSLSTSSSSSMERFESCEFEAGDYKWKLALYTNGNEKEGNQSSNGMSLSLYLALADPDKFYSAMKVHVKFTLRLIDQVNTKHKEKTSQRTFSLKEKDWGFSKFLLLIGLYTASDCLVNDTCIFEVDITECELVNDQDS</sequence>
<evidence type="ECO:0000259" key="1">
    <source>
        <dbReference type="PROSITE" id="PS50144"/>
    </source>
</evidence>
<dbReference type="PROSITE" id="PS50144">
    <property type="entry name" value="MATH"/>
    <property type="match status" value="1"/>
</dbReference>
<dbReference type="AlphaFoldDB" id="A0A2G5EP58"/>
<dbReference type="PANTHER" id="PTHR46162">
    <property type="entry name" value="TRAF-LIKE FAMILY PROTEIN"/>
    <property type="match status" value="1"/>
</dbReference>
<evidence type="ECO:0000313" key="3">
    <source>
        <dbReference type="Proteomes" id="UP000230069"/>
    </source>
</evidence>
<dbReference type="CDD" id="cd00121">
    <property type="entry name" value="MATH"/>
    <property type="match status" value="1"/>
</dbReference>
<dbReference type="InParanoid" id="A0A2G5EP58"/>
<dbReference type="EMBL" id="KZ305023">
    <property type="protein sequence ID" value="PIA57552.1"/>
    <property type="molecule type" value="Genomic_DNA"/>
</dbReference>
<evidence type="ECO:0000313" key="2">
    <source>
        <dbReference type="EMBL" id="PIA57552.1"/>
    </source>
</evidence>
<proteinExistence type="predicted"/>
<reference evidence="2 3" key="1">
    <citation type="submission" date="2017-09" db="EMBL/GenBank/DDBJ databases">
        <title>WGS assembly of Aquilegia coerulea Goldsmith.</title>
        <authorList>
            <person name="Hodges S."/>
            <person name="Kramer E."/>
            <person name="Nordborg M."/>
            <person name="Tomkins J."/>
            <person name="Borevitz J."/>
            <person name="Derieg N."/>
            <person name="Yan J."/>
            <person name="Mihaltcheva S."/>
            <person name="Hayes R.D."/>
            <person name="Rokhsar D."/>
        </authorList>
    </citation>
    <scope>NUCLEOTIDE SEQUENCE [LARGE SCALE GENOMIC DNA]</scope>
    <source>
        <strain evidence="3">cv. Goldsmith</strain>
    </source>
</reference>
<keyword evidence="3" id="KW-1185">Reference proteome</keyword>
<name>A0A2G5EP58_AQUCA</name>
<dbReference type="SMART" id="SM00061">
    <property type="entry name" value="MATH"/>
    <property type="match status" value="1"/>
</dbReference>
<dbReference type="Proteomes" id="UP000230069">
    <property type="component" value="Unassembled WGS sequence"/>
</dbReference>
<feature type="domain" description="MATH" evidence="1">
    <location>
        <begin position="28"/>
        <end position="165"/>
    </location>
</feature>
<dbReference type="InterPro" id="IPR008974">
    <property type="entry name" value="TRAF-like"/>
</dbReference>
<dbReference type="Gene3D" id="2.60.210.10">
    <property type="entry name" value="Apoptosis, Tumor Necrosis Factor Receptor Associated Protein 2, Chain A"/>
    <property type="match status" value="1"/>
</dbReference>
<dbReference type="PANTHER" id="PTHR46162:SF2">
    <property type="entry name" value="ANKYRIN REPEAT-CONTAINING PROTEIN-RELATED"/>
    <property type="match status" value="1"/>
</dbReference>
<dbReference type="InterPro" id="IPR002083">
    <property type="entry name" value="MATH/TRAF_dom"/>
</dbReference>
<accession>A0A2G5EP58</accession>
<dbReference type="SUPFAM" id="SSF49599">
    <property type="entry name" value="TRAF domain-like"/>
    <property type="match status" value="1"/>
</dbReference>
<gene>
    <name evidence="2" type="ORF">AQUCO_00600335v1</name>
</gene>
<dbReference type="STRING" id="218851.A0A2G5EP58"/>
<protein>
    <recommendedName>
        <fullName evidence="1">MATH domain-containing protein</fullName>
    </recommendedName>
</protein>
<dbReference type="Pfam" id="PF22486">
    <property type="entry name" value="MATH_2"/>
    <property type="match status" value="1"/>
</dbReference>
<dbReference type="OrthoDB" id="1883087at2759"/>
<organism evidence="2 3">
    <name type="scientific">Aquilegia coerulea</name>
    <name type="common">Rocky mountain columbine</name>
    <dbReference type="NCBI Taxonomy" id="218851"/>
    <lineage>
        <taxon>Eukaryota</taxon>
        <taxon>Viridiplantae</taxon>
        <taxon>Streptophyta</taxon>
        <taxon>Embryophyta</taxon>
        <taxon>Tracheophyta</taxon>
        <taxon>Spermatophyta</taxon>
        <taxon>Magnoliopsida</taxon>
        <taxon>Ranunculales</taxon>
        <taxon>Ranunculaceae</taxon>
        <taxon>Thalictroideae</taxon>
        <taxon>Aquilegia</taxon>
    </lineage>
</organism>